<feature type="chain" id="PRO_5045477867" description="Auxiliary Activity family 9 catalytic domain-containing protein" evidence="5">
    <location>
        <begin position="22"/>
        <end position="378"/>
    </location>
</feature>
<keyword evidence="5" id="KW-0732">Signal</keyword>
<dbReference type="EMBL" id="JAVDPF010000018">
    <property type="protein sequence ID" value="KAL1875098.1"/>
    <property type="molecule type" value="Genomic_DNA"/>
</dbReference>
<feature type="domain" description="Auxiliary Activity family 9 catalytic" evidence="6">
    <location>
        <begin position="22"/>
        <end position="237"/>
    </location>
</feature>
<keyword evidence="8" id="KW-1185">Reference proteome</keyword>
<organism evidence="7 8">
    <name type="scientific">Paecilomyces lecythidis</name>
    <dbReference type="NCBI Taxonomy" id="3004212"/>
    <lineage>
        <taxon>Eukaryota</taxon>
        <taxon>Fungi</taxon>
        <taxon>Dikarya</taxon>
        <taxon>Ascomycota</taxon>
        <taxon>Pezizomycotina</taxon>
        <taxon>Eurotiomycetes</taxon>
        <taxon>Eurotiomycetidae</taxon>
        <taxon>Eurotiales</taxon>
        <taxon>Thermoascaceae</taxon>
        <taxon>Paecilomyces</taxon>
    </lineage>
</organism>
<dbReference type="PANTHER" id="PTHR33353:SF34">
    <property type="entry name" value="ENDO-BETA-1,4-GLUCANASE D"/>
    <property type="match status" value="1"/>
</dbReference>
<sequence length="378" mass="39139">MPFSKIATLATILGTASLVSAHGYVQGIVADGKYYGGYIVTQYPYTNDPPELIAWSTEATDLGFVDGSGYASDDIICHKSAQPAALAAEVPAGGKVELQWTEWPESHHGPVLDYLAPCNGNCSDVDKTTLEFFKIDQGGLVNDSSPPGTWASDQLISNNNSWTVTIPSTIAPGNYVLRHEIIALHSAENKDGAQNYPQCINIKVTGSGTDSPSGTLGTSLYKDTDPGILVNIYQTLSNYSIPGPALYESGSSSGTSSGSGTSQTATSTIVASSTPVKSSSISTPSSIQVAIPSVTSSTVSVTPATSVVTTTAPVATQAPTTATSAVTIPTGSALTDYLNSMSADEVLNLVRGTMSWLVANKNHARDLSARSELAGSAM</sequence>
<feature type="signal peptide" evidence="5">
    <location>
        <begin position="1"/>
        <end position="21"/>
    </location>
</feature>
<dbReference type="Pfam" id="PF03443">
    <property type="entry name" value="AA9"/>
    <property type="match status" value="1"/>
</dbReference>
<evidence type="ECO:0000256" key="3">
    <source>
        <dbReference type="ARBA" id="ARBA00022525"/>
    </source>
</evidence>
<dbReference type="Gene3D" id="2.70.50.70">
    <property type="match status" value="1"/>
</dbReference>
<comment type="subcellular location">
    <subcellularLocation>
        <location evidence="2">Secreted</location>
    </subcellularLocation>
</comment>
<evidence type="ECO:0000313" key="7">
    <source>
        <dbReference type="EMBL" id="KAL1875098.1"/>
    </source>
</evidence>
<gene>
    <name evidence="7" type="ORF">Plec18167_005768</name>
</gene>
<dbReference type="PANTHER" id="PTHR33353">
    <property type="entry name" value="PUTATIVE (AFU_ORTHOLOGUE AFUA_1G12560)-RELATED"/>
    <property type="match status" value="1"/>
</dbReference>
<evidence type="ECO:0000256" key="2">
    <source>
        <dbReference type="ARBA" id="ARBA00004613"/>
    </source>
</evidence>
<name>A0ABR3XHL6_9EURO</name>
<accession>A0ABR3XHL6</accession>
<evidence type="ECO:0000256" key="1">
    <source>
        <dbReference type="ARBA" id="ARBA00001973"/>
    </source>
</evidence>
<reference evidence="7 8" key="1">
    <citation type="journal article" date="2024" name="IMA Fungus">
        <title>IMA Genome - F19 : A genome assembly and annotation guide to empower mycologists, including annotated draft genome sequences of Ceratocystis pirilliformis, Diaporthe australafricana, Fusarium ophioides, Paecilomyces lecythidis, and Sporothrix stenoceras.</title>
        <authorList>
            <person name="Aylward J."/>
            <person name="Wilson A.M."/>
            <person name="Visagie C.M."/>
            <person name="Spraker J."/>
            <person name="Barnes I."/>
            <person name="Buitendag C."/>
            <person name="Ceriani C."/>
            <person name="Del Mar Angel L."/>
            <person name="du Plessis D."/>
            <person name="Fuchs T."/>
            <person name="Gasser K."/>
            <person name="Kramer D."/>
            <person name="Li W."/>
            <person name="Munsamy K."/>
            <person name="Piso A."/>
            <person name="Price J.L."/>
            <person name="Sonnekus B."/>
            <person name="Thomas C."/>
            <person name="van der Nest A."/>
            <person name="van Dijk A."/>
            <person name="van Heerden A."/>
            <person name="van Vuuren N."/>
            <person name="Yilmaz N."/>
            <person name="Duong T.A."/>
            <person name="van der Merwe N.A."/>
            <person name="Wingfield M.J."/>
            <person name="Wingfield B.D."/>
        </authorList>
    </citation>
    <scope>NUCLEOTIDE SEQUENCE [LARGE SCALE GENOMIC DNA]</scope>
    <source>
        <strain evidence="7 8">CMW 18167</strain>
    </source>
</reference>
<keyword evidence="3" id="KW-0964">Secreted</keyword>
<comment type="cofactor">
    <cofactor evidence="1">
        <name>Cu(2+)</name>
        <dbReference type="ChEBI" id="CHEBI:29036"/>
    </cofactor>
</comment>
<evidence type="ECO:0000256" key="5">
    <source>
        <dbReference type="SAM" id="SignalP"/>
    </source>
</evidence>
<dbReference type="InterPro" id="IPR049892">
    <property type="entry name" value="AA9"/>
</dbReference>
<evidence type="ECO:0000256" key="4">
    <source>
        <dbReference type="ARBA" id="ARBA00023157"/>
    </source>
</evidence>
<dbReference type="InterPro" id="IPR005103">
    <property type="entry name" value="AA9_LPMO"/>
</dbReference>
<proteinExistence type="predicted"/>
<keyword evidence="4" id="KW-1015">Disulfide bond</keyword>
<evidence type="ECO:0000313" key="8">
    <source>
        <dbReference type="Proteomes" id="UP001583193"/>
    </source>
</evidence>
<dbReference type="Proteomes" id="UP001583193">
    <property type="component" value="Unassembled WGS sequence"/>
</dbReference>
<evidence type="ECO:0000259" key="6">
    <source>
        <dbReference type="Pfam" id="PF03443"/>
    </source>
</evidence>
<dbReference type="CDD" id="cd21175">
    <property type="entry name" value="LPMO_AA9"/>
    <property type="match status" value="1"/>
</dbReference>
<comment type="caution">
    <text evidence="7">The sequence shown here is derived from an EMBL/GenBank/DDBJ whole genome shotgun (WGS) entry which is preliminary data.</text>
</comment>
<protein>
    <recommendedName>
        <fullName evidence="6">Auxiliary Activity family 9 catalytic domain-containing protein</fullName>
    </recommendedName>
</protein>